<accession>A0A2P2QI50</accession>
<dbReference type="EMBL" id="GGEC01086110">
    <property type="protein sequence ID" value="MBX66594.1"/>
    <property type="molecule type" value="Transcribed_RNA"/>
</dbReference>
<dbReference type="AlphaFoldDB" id="A0A2P2QI50"/>
<organism evidence="2">
    <name type="scientific">Rhizophora mucronata</name>
    <name type="common">Asiatic mangrove</name>
    <dbReference type="NCBI Taxonomy" id="61149"/>
    <lineage>
        <taxon>Eukaryota</taxon>
        <taxon>Viridiplantae</taxon>
        <taxon>Streptophyta</taxon>
        <taxon>Embryophyta</taxon>
        <taxon>Tracheophyta</taxon>
        <taxon>Spermatophyta</taxon>
        <taxon>Magnoliopsida</taxon>
        <taxon>eudicotyledons</taxon>
        <taxon>Gunneridae</taxon>
        <taxon>Pentapetalae</taxon>
        <taxon>rosids</taxon>
        <taxon>fabids</taxon>
        <taxon>Malpighiales</taxon>
        <taxon>Rhizophoraceae</taxon>
        <taxon>Rhizophora</taxon>
    </lineage>
</organism>
<sequence length="39" mass="4603">MYSPEQCLDSFSLFVLTSLQVEFSLLLLNCLFWSLWTVE</sequence>
<keyword evidence="1" id="KW-1133">Transmembrane helix</keyword>
<feature type="transmembrane region" description="Helical" evidence="1">
    <location>
        <begin position="12"/>
        <end position="36"/>
    </location>
</feature>
<keyword evidence="1" id="KW-0472">Membrane</keyword>
<name>A0A2P2QI50_RHIMU</name>
<evidence type="ECO:0000313" key="2">
    <source>
        <dbReference type="EMBL" id="MBX66594.1"/>
    </source>
</evidence>
<proteinExistence type="predicted"/>
<reference evidence="2" key="1">
    <citation type="submission" date="2018-02" db="EMBL/GenBank/DDBJ databases">
        <title>Rhizophora mucronata_Transcriptome.</title>
        <authorList>
            <person name="Meera S.P."/>
            <person name="Sreeshan A."/>
            <person name="Augustine A."/>
        </authorList>
    </citation>
    <scope>NUCLEOTIDE SEQUENCE</scope>
    <source>
        <tissue evidence="2">Leaf</tissue>
    </source>
</reference>
<protein>
    <submittedName>
        <fullName evidence="2">Uncharacterized protein</fullName>
    </submittedName>
</protein>
<evidence type="ECO:0000256" key="1">
    <source>
        <dbReference type="SAM" id="Phobius"/>
    </source>
</evidence>
<keyword evidence="1" id="KW-0812">Transmembrane</keyword>